<dbReference type="GO" id="GO:0035438">
    <property type="term" value="F:cyclic-di-GMP binding"/>
    <property type="evidence" value="ECO:0007669"/>
    <property type="project" value="InterPro"/>
</dbReference>
<dbReference type="Gene3D" id="2.40.10.220">
    <property type="entry name" value="predicted glycosyltransferase like domains"/>
    <property type="match status" value="1"/>
</dbReference>
<dbReference type="InterPro" id="IPR009875">
    <property type="entry name" value="PilZ_domain"/>
</dbReference>
<dbReference type="Pfam" id="PF07238">
    <property type="entry name" value="PilZ"/>
    <property type="match status" value="1"/>
</dbReference>
<dbReference type="RefSeq" id="WP_174403786.1">
    <property type="nucleotide sequence ID" value="NZ_BLVO01000004.1"/>
</dbReference>
<accession>A0A7J0BF06</accession>
<evidence type="ECO:0000313" key="3">
    <source>
        <dbReference type="Proteomes" id="UP000503840"/>
    </source>
</evidence>
<evidence type="ECO:0000313" key="2">
    <source>
        <dbReference type="EMBL" id="GFM32118.1"/>
    </source>
</evidence>
<reference evidence="2 3" key="1">
    <citation type="submission" date="2020-05" db="EMBL/GenBank/DDBJ databases">
        <title>Draft genome sequence of Desulfovibrio sp. strain HN2T.</title>
        <authorList>
            <person name="Ueno A."/>
            <person name="Tamazawa S."/>
            <person name="Tamamura S."/>
            <person name="Murakami T."/>
            <person name="Kiyama T."/>
            <person name="Inomata H."/>
            <person name="Amano Y."/>
            <person name="Miyakawa K."/>
            <person name="Tamaki H."/>
            <person name="Naganuma T."/>
            <person name="Kaneko K."/>
        </authorList>
    </citation>
    <scope>NUCLEOTIDE SEQUENCE [LARGE SCALE GENOMIC DNA]</scope>
    <source>
        <strain evidence="2 3">HN2</strain>
    </source>
</reference>
<dbReference type="AlphaFoldDB" id="A0A7J0BF06"/>
<dbReference type="EMBL" id="BLVO01000004">
    <property type="protein sequence ID" value="GFM32118.1"/>
    <property type="molecule type" value="Genomic_DNA"/>
</dbReference>
<organism evidence="2 3">
    <name type="scientific">Desulfovibrio subterraneus</name>
    <dbReference type="NCBI Taxonomy" id="2718620"/>
    <lineage>
        <taxon>Bacteria</taxon>
        <taxon>Pseudomonadati</taxon>
        <taxon>Thermodesulfobacteriota</taxon>
        <taxon>Desulfovibrionia</taxon>
        <taxon>Desulfovibrionales</taxon>
        <taxon>Desulfovibrionaceae</taxon>
        <taxon>Desulfovibrio</taxon>
    </lineage>
</organism>
<dbReference type="SUPFAM" id="SSF141371">
    <property type="entry name" value="PilZ domain-like"/>
    <property type="match status" value="1"/>
</dbReference>
<gene>
    <name evidence="2" type="ORF">DSM101010T_04830</name>
</gene>
<sequence>MAERRREPRVPLDCPIFATLLLKDGLELYCLLRDVSLQGAQVALPPGELSVGVAVGDEIVILDPPLQLEGVITEAKAQVAWIRDGVFGIRFANGMEIDQQLLEKLLSEACL</sequence>
<name>A0A7J0BF06_9BACT</name>
<proteinExistence type="predicted"/>
<evidence type="ECO:0000259" key="1">
    <source>
        <dbReference type="Pfam" id="PF07238"/>
    </source>
</evidence>
<dbReference type="Proteomes" id="UP000503840">
    <property type="component" value="Unassembled WGS sequence"/>
</dbReference>
<comment type="caution">
    <text evidence="2">The sequence shown here is derived from an EMBL/GenBank/DDBJ whole genome shotgun (WGS) entry which is preliminary data.</text>
</comment>
<protein>
    <recommendedName>
        <fullName evidence="1">PilZ domain-containing protein</fullName>
    </recommendedName>
</protein>
<keyword evidence="3" id="KW-1185">Reference proteome</keyword>
<feature type="domain" description="PilZ" evidence="1">
    <location>
        <begin position="3"/>
        <end position="106"/>
    </location>
</feature>